<name>A0AAV2SDL0_MEGNR</name>
<dbReference type="Proteomes" id="UP001497623">
    <property type="component" value="Unassembled WGS sequence"/>
</dbReference>
<gene>
    <name evidence="2" type="ORF">MNOR_LOCUS35393</name>
</gene>
<accession>A0AAV2SDL0</accession>
<protein>
    <recommendedName>
        <fullName evidence="1">VWFD domain-containing protein</fullName>
    </recommendedName>
</protein>
<dbReference type="EMBL" id="CAXKWB010058853">
    <property type="protein sequence ID" value="CAL4181199.1"/>
    <property type="molecule type" value="Genomic_DNA"/>
</dbReference>
<proteinExistence type="predicted"/>
<organism evidence="2 3">
    <name type="scientific">Meganyctiphanes norvegica</name>
    <name type="common">Northern krill</name>
    <name type="synonym">Thysanopoda norvegica</name>
    <dbReference type="NCBI Taxonomy" id="48144"/>
    <lineage>
        <taxon>Eukaryota</taxon>
        <taxon>Metazoa</taxon>
        <taxon>Ecdysozoa</taxon>
        <taxon>Arthropoda</taxon>
        <taxon>Crustacea</taxon>
        <taxon>Multicrustacea</taxon>
        <taxon>Malacostraca</taxon>
        <taxon>Eumalacostraca</taxon>
        <taxon>Eucarida</taxon>
        <taxon>Euphausiacea</taxon>
        <taxon>Euphausiidae</taxon>
        <taxon>Meganyctiphanes</taxon>
    </lineage>
</organism>
<evidence type="ECO:0000259" key="1">
    <source>
        <dbReference type="PROSITE" id="PS51233"/>
    </source>
</evidence>
<evidence type="ECO:0000313" key="3">
    <source>
        <dbReference type="Proteomes" id="UP001497623"/>
    </source>
</evidence>
<sequence>MFVIHADSNYSIRCYRYFFNRVVRTVFHNHCDSSISTTRVVRLSITHTTLRYHCIIMLECKIHGASYYNGQHFLHNCMSYTCADGKFITTGKYKPQLCSECLLANDPHITTFEGVHYDYHEPNEHVVAEGHFNGKKSVVSSEFSPCTQHLASATCIETVYFKPNNMEHTNYKITILKTQWENTDTAKVEIDGYQQSITVSGNDMQVLKGGVGGQTEYPVLAYWISDPERGACLQFTPVDT</sequence>
<dbReference type="InterPro" id="IPR001846">
    <property type="entry name" value="VWF_type-D"/>
</dbReference>
<evidence type="ECO:0000313" key="2">
    <source>
        <dbReference type="EMBL" id="CAL4181199.1"/>
    </source>
</evidence>
<keyword evidence="3" id="KW-1185">Reference proteome</keyword>
<dbReference type="PROSITE" id="PS51233">
    <property type="entry name" value="VWFD"/>
    <property type="match status" value="1"/>
</dbReference>
<feature type="non-terminal residue" evidence="2">
    <location>
        <position position="240"/>
    </location>
</feature>
<dbReference type="AlphaFoldDB" id="A0AAV2SDL0"/>
<reference evidence="2 3" key="1">
    <citation type="submission" date="2024-05" db="EMBL/GenBank/DDBJ databases">
        <authorList>
            <person name="Wallberg A."/>
        </authorList>
    </citation>
    <scope>NUCLEOTIDE SEQUENCE [LARGE SCALE GENOMIC DNA]</scope>
</reference>
<comment type="caution">
    <text evidence="2">The sequence shown here is derived from an EMBL/GenBank/DDBJ whole genome shotgun (WGS) entry which is preliminary data.</text>
</comment>
<feature type="domain" description="VWFD" evidence="1">
    <location>
        <begin position="99"/>
        <end position="240"/>
    </location>
</feature>
<dbReference type="Pfam" id="PF00094">
    <property type="entry name" value="VWD"/>
    <property type="match status" value="1"/>
</dbReference>